<dbReference type="Proteomes" id="UP000273159">
    <property type="component" value="Unassembled WGS sequence"/>
</dbReference>
<accession>A0A3B0F0R7</accession>
<dbReference type="InterPro" id="IPR011009">
    <property type="entry name" value="Kinase-like_dom_sf"/>
</dbReference>
<dbReference type="Gene3D" id="3.90.1200.10">
    <property type="match status" value="1"/>
</dbReference>
<dbReference type="SUPFAM" id="SSF56112">
    <property type="entry name" value="Protein kinase-like (PK-like)"/>
    <property type="match status" value="1"/>
</dbReference>
<proteinExistence type="predicted"/>
<sequence length="282" mass="31119">MSALVTDEQKLLLTSWLGPFTVVKDYSWPLQDTSVLHVSTPAGESFIVKASTTSHHIRREIAALTPGLPAELRGKASFLRHASEAAGILVTEYLPGNPVEGSPAEHCPETYRQAGVLLAKLHRPAGMSGEYPKKLAYQTRLLIRRAQGLLDGATLRRASDALARLEPGPAQLVTTHGDYQPRNWLEDDGEVKVIDFGRADARPWVHDVVRLAHQQFLGRPVLEEAFYAGLGRRITRPETGIWHLENLNQALGTLVWAHRVGDAVFQQSGVERVERIVARPSA</sequence>
<dbReference type="EMBL" id="RBNH01000022">
    <property type="protein sequence ID" value="RKO20616.1"/>
    <property type="molecule type" value="Genomic_DNA"/>
</dbReference>
<keyword evidence="2" id="KW-0808">Transferase</keyword>
<gene>
    <name evidence="2" type="ORF">D7Z96_18275</name>
</gene>
<evidence type="ECO:0000313" key="2">
    <source>
        <dbReference type="EMBL" id="RKO20616.1"/>
    </source>
</evidence>
<name>A0A3B0F0R7_PSEPS</name>
<reference evidence="3" key="2">
    <citation type="submission" date="2018-10" db="EMBL/GenBank/DDBJ databases">
        <authorList>
            <person name="Wang Y."/>
            <person name="Wang J."/>
            <person name="Yang X."/>
            <person name="Wang Z."/>
            <person name="Huang Y."/>
        </authorList>
    </citation>
    <scope>NUCLEOTIDE SEQUENCE [LARGE SCALE GENOMIC DNA]</scope>
    <source>
        <strain evidence="3">J015</strain>
    </source>
</reference>
<dbReference type="InterPro" id="IPR002575">
    <property type="entry name" value="Aminoglycoside_PTrfase"/>
</dbReference>
<dbReference type="GO" id="GO:0016740">
    <property type="term" value="F:transferase activity"/>
    <property type="evidence" value="ECO:0007669"/>
    <property type="project" value="UniProtKB-KW"/>
</dbReference>
<comment type="caution">
    <text evidence="2">The sequence shown here is derived from an EMBL/GenBank/DDBJ whole genome shotgun (WGS) entry which is preliminary data.</text>
</comment>
<protein>
    <submittedName>
        <fullName evidence="2">Aminoglycoside phosphotransferase family protein</fullName>
    </submittedName>
</protein>
<evidence type="ECO:0000259" key="1">
    <source>
        <dbReference type="Pfam" id="PF01636"/>
    </source>
</evidence>
<dbReference type="AlphaFoldDB" id="A0A3B0F0R7"/>
<evidence type="ECO:0000313" key="3">
    <source>
        <dbReference type="Proteomes" id="UP000273159"/>
    </source>
</evidence>
<reference evidence="2 3" key="1">
    <citation type="submission" date="2018-10" db="EMBL/GenBank/DDBJ databases">
        <title>Genome-guide identification and characterization of bacteria that degrade polycyclic aromatic hydrocarbons and resist hexavalent chromium simultaneously.</title>
        <authorList>
            <person name="Feng H."/>
        </authorList>
    </citation>
    <scope>NUCLEOTIDE SEQUENCE [LARGE SCALE GENOMIC DNA]</scope>
    <source>
        <strain evidence="2 3">J015</strain>
    </source>
</reference>
<dbReference type="RefSeq" id="WP_120693455.1">
    <property type="nucleotide sequence ID" value="NZ_RBNH01000022.1"/>
</dbReference>
<dbReference type="Pfam" id="PF01636">
    <property type="entry name" value="APH"/>
    <property type="match status" value="1"/>
</dbReference>
<organism evidence="2 3">
    <name type="scientific">Pseudarthrobacter phenanthrenivorans</name>
    <name type="common">Arthrobacter phenanthrenivorans</name>
    <dbReference type="NCBI Taxonomy" id="361575"/>
    <lineage>
        <taxon>Bacteria</taxon>
        <taxon>Bacillati</taxon>
        <taxon>Actinomycetota</taxon>
        <taxon>Actinomycetes</taxon>
        <taxon>Micrococcales</taxon>
        <taxon>Micrococcaceae</taxon>
        <taxon>Pseudarthrobacter</taxon>
    </lineage>
</organism>
<feature type="domain" description="Aminoglycoside phosphotransferase" evidence="1">
    <location>
        <begin position="79"/>
        <end position="228"/>
    </location>
</feature>